<dbReference type="PROSITE" id="PS51257">
    <property type="entry name" value="PROKAR_LIPOPROTEIN"/>
    <property type="match status" value="1"/>
</dbReference>
<protein>
    <recommendedName>
        <fullName evidence="3">Helix-hairpin-helix motif-containing protein</fullName>
    </recommendedName>
</protein>
<keyword evidence="2" id="KW-1185">Reference proteome</keyword>
<gene>
    <name evidence="1" type="ORF">FHS68_005235</name>
</gene>
<sequence length="707" mass="81730">MQKFVKMTYASNQPCGLVSCKLIILFCVFHVKLSLAQAPPRKEIDINQFISDLFPVPSEDNDYSEIYESLFQLYASPLDLNTATRDELSNTFILSEIQLNSFFVYRETLGPFLSLYELQAIPHFDLPSIQRLLPFVTVNIAAVSLQQSLKNPSQHFLMFRSGRILEKQKGFSALEPGSHSTTRYEGTAFNGYLRYRNARTSSYSFGLTLEKDAGEKFWNWFGKRQIYGIDFTSFHAQIMNRGKLKNLIIGDFQMQTGQGMIVGAGFSLGKGSEVIKTTYRSTLGLKPYTSVMEANFFRGVAATFAPIKRTEVTLFLSMVKRDATQELLRDDSNEKITSSLPVTGYHRTPTEREKHNIFPEENVGFHILHKLADQKGQIGLTTLFTTYGTIFRKRDVAYNRYEFSGKQNLVAGVHGDYRWQNLHFLGEGSISKSGGIGVIGGVIVGMGKKLDISLLFRHYDRNFHTFYGTSFSESSRPINETGAYGGLRYAPSRRWQFSSYVDFFRFPWLKYQVDVPSKGYDYYLHLLWKPNKRLNAYILFHEKHKQRNDPESDDAVAPLVTSVRRTAMVNFEYEKPLRFSVRTRLQCGDFNYRDISKSKGLTILQDITWHFSKIELSGRIAWFNTDNYDSRQYVYEKDMLYAFSVPAYYDIGTRHYLMTRYTLSKNMKIWVRWSQTRYRDLEKISSGLNEINGSKRSEIKIQAMYQF</sequence>
<evidence type="ECO:0000313" key="1">
    <source>
        <dbReference type="EMBL" id="NIJ56040.1"/>
    </source>
</evidence>
<dbReference type="Proteomes" id="UP001179181">
    <property type="component" value="Unassembled WGS sequence"/>
</dbReference>
<dbReference type="RefSeq" id="WP_167276877.1">
    <property type="nucleotide sequence ID" value="NZ_JAASQJ010000007.1"/>
</dbReference>
<comment type="caution">
    <text evidence="1">The sequence shown here is derived from an EMBL/GenBank/DDBJ whole genome shotgun (WGS) entry which is preliminary data.</text>
</comment>
<evidence type="ECO:0008006" key="3">
    <source>
        <dbReference type="Google" id="ProtNLM"/>
    </source>
</evidence>
<proteinExistence type="predicted"/>
<dbReference type="EMBL" id="JAASQJ010000007">
    <property type="protein sequence ID" value="NIJ56040.1"/>
    <property type="molecule type" value="Genomic_DNA"/>
</dbReference>
<organism evidence="1 2">
    <name type="scientific">Dyadobacter arcticus</name>
    <dbReference type="NCBI Taxonomy" id="1078754"/>
    <lineage>
        <taxon>Bacteria</taxon>
        <taxon>Pseudomonadati</taxon>
        <taxon>Bacteroidota</taxon>
        <taxon>Cytophagia</taxon>
        <taxon>Cytophagales</taxon>
        <taxon>Spirosomataceae</taxon>
        <taxon>Dyadobacter</taxon>
    </lineage>
</organism>
<dbReference type="InterPro" id="IPR010994">
    <property type="entry name" value="RuvA_2-like"/>
</dbReference>
<name>A0ABX0UW29_9BACT</name>
<dbReference type="SUPFAM" id="SSF47781">
    <property type="entry name" value="RuvA domain 2-like"/>
    <property type="match status" value="1"/>
</dbReference>
<evidence type="ECO:0000313" key="2">
    <source>
        <dbReference type="Proteomes" id="UP001179181"/>
    </source>
</evidence>
<accession>A0ABX0UW29</accession>
<reference evidence="1 2" key="1">
    <citation type="submission" date="2020-03" db="EMBL/GenBank/DDBJ databases">
        <title>Genomic Encyclopedia of Type Strains, Phase IV (KMG-IV): sequencing the most valuable type-strain genomes for metagenomic binning, comparative biology and taxonomic classification.</title>
        <authorList>
            <person name="Goeker M."/>
        </authorList>
    </citation>
    <scope>NUCLEOTIDE SEQUENCE [LARGE SCALE GENOMIC DNA]</scope>
    <source>
        <strain evidence="1 2">DSM 102865</strain>
    </source>
</reference>